<reference evidence="12" key="1">
    <citation type="journal article" date="2014" name="Genome Announc.">
        <title>Draft genome sequence of Colletotrichum sublineola, a destructive pathogen of cultivated sorghum.</title>
        <authorList>
            <person name="Baroncelli R."/>
            <person name="Sanz-Martin J.M."/>
            <person name="Rech G.E."/>
            <person name="Sukno S.A."/>
            <person name="Thon M.R."/>
        </authorList>
    </citation>
    <scope>NUCLEOTIDE SEQUENCE [LARGE SCALE GENOMIC DNA]</scope>
    <source>
        <strain evidence="12">TX430BB</strain>
    </source>
</reference>
<dbReference type="EC" id="2.1.2.2" evidence="2"/>
<dbReference type="CDD" id="cd08645">
    <property type="entry name" value="FMT_core_GART"/>
    <property type="match status" value="1"/>
</dbReference>
<dbReference type="Proteomes" id="UP000027238">
    <property type="component" value="Unassembled WGS sequence"/>
</dbReference>
<dbReference type="GO" id="GO:0005737">
    <property type="term" value="C:cytoplasm"/>
    <property type="evidence" value="ECO:0007669"/>
    <property type="project" value="TreeGrafter"/>
</dbReference>
<dbReference type="UniPathway" id="UPA00074">
    <property type="reaction ID" value="UER00126"/>
</dbReference>
<protein>
    <recommendedName>
        <fullName evidence="3">Phosphoribosylglycinamide formyltransferase</fullName>
        <ecNumber evidence="2">2.1.2.2</ecNumber>
    </recommendedName>
    <alternativeName>
        <fullName evidence="8">5'-phosphoribosylglycinamide transformylase</fullName>
    </alternativeName>
    <alternativeName>
        <fullName evidence="7">GAR transformylase</fullName>
    </alternativeName>
</protein>
<dbReference type="AlphaFoldDB" id="A0A066X1I9"/>
<evidence type="ECO:0000256" key="5">
    <source>
        <dbReference type="ARBA" id="ARBA00022755"/>
    </source>
</evidence>
<evidence type="ECO:0000256" key="8">
    <source>
        <dbReference type="ARBA" id="ARBA00041682"/>
    </source>
</evidence>
<keyword evidence="4 11" id="KW-0808">Transferase</keyword>
<dbReference type="Gene3D" id="3.40.50.170">
    <property type="entry name" value="Formyl transferase, N-terminal domain"/>
    <property type="match status" value="1"/>
</dbReference>
<dbReference type="PROSITE" id="PS00373">
    <property type="entry name" value="GART"/>
    <property type="match status" value="1"/>
</dbReference>
<dbReference type="GO" id="GO:0004644">
    <property type="term" value="F:phosphoribosylglycinamide formyltransferase activity"/>
    <property type="evidence" value="ECO:0007669"/>
    <property type="project" value="UniProtKB-EC"/>
</dbReference>
<dbReference type="OMA" id="HYVDEGM"/>
<evidence type="ECO:0000256" key="4">
    <source>
        <dbReference type="ARBA" id="ARBA00022679"/>
    </source>
</evidence>
<dbReference type="GO" id="GO:0006189">
    <property type="term" value="P:'de novo' IMP biosynthetic process"/>
    <property type="evidence" value="ECO:0007669"/>
    <property type="project" value="UniProtKB-UniPathway"/>
</dbReference>
<dbReference type="InterPro" id="IPR001555">
    <property type="entry name" value="GART_AS"/>
</dbReference>
<dbReference type="EMBL" id="JMSE01001579">
    <property type="protein sequence ID" value="KDN59870.1"/>
    <property type="molecule type" value="Genomic_DNA"/>
</dbReference>
<keyword evidence="12" id="KW-1185">Reference proteome</keyword>
<gene>
    <name evidence="11" type="ORF">CSUB01_06255</name>
</gene>
<dbReference type="SUPFAM" id="SSF53328">
    <property type="entry name" value="Formyltransferase"/>
    <property type="match status" value="1"/>
</dbReference>
<organism evidence="11 12">
    <name type="scientific">Colletotrichum sublineola</name>
    <name type="common">Sorghum anthracnose fungus</name>
    <dbReference type="NCBI Taxonomy" id="1173701"/>
    <lineage>
        <taxon>Eukaryota</taxon>
        <taxon>Fungi</taxon>
        <taxon>Dikarya</taxon>
        <taxon>Ascomycota</taxon>
        <taxon>Pezizomycotina</taxon>
        <taxon>Sordariomycetes</taxon>
        <taxon>Hypocreomycetidae</taxon>
        <taxon>Glomerellales</taxon>
        <taxon>Glomerellaceae</taxon>
        <taxon>Colletotrichum</taxon>
        <taxon>Colletotrichum graminicola species complex</taxon>
    </lineage>
</organism>
<comment type="pathway">
    <text evidence="1">Purine metabolism; IMP biosynthesis via de novo pathway; N(2)-formyl-N(1)-(5-phospho-D-ribosyl)glycinamide from N(1)-(5-phospho-D-ribosyl)glycinamide (10-formyl THF route): step 1/1.</text>
</comment>
<dbReference type="Pfam" id="PF00551">
    <property type="entry name" value="Formyl_trans_N"/>
    <property type="match status" value="1"/>
</dbReference>
<dbReference type="InterPro" id="IPR036477">
    <property type="entry name" value="Formyl_transf_N_sf"/>
</dbReference>
<comment type="caution">
    <text evidence="11">The sequence shown here is derived from an EMBL/GenBank/DDBJ whole genome shotgun (WGS) entry which is preliminary data.</text>
</comment>
<evidence type="ECO:0000256" key="3">
    <source>
        <dbReference type="ARBA" id="ARBA00022076"/>
    </source>
</evidence>
<dbReference type="InterPro" id="IPR002376">
    <property type="entry name" value="Formyl_transf_N"/>
</dbReference>
<evidence type="ECO:0000256" key="9">
    <source>
        <dbReference type="ARBA" id="ARBA00047664"/>
    </source>
</evidence>
<dbReference type="NCBIfam" id="TIGR00639">
    <property type="entry name" value="PurN"/>
    <property type="match status" value="1"/>
</dbReference>
<keyword evidence="5" id="KW-0658">Purine biosynthesis</keyword>
<accession>A0A066X1I9</accession>
<evidence type="ECO:0000259" key="10">
    <source>
        <dbReference type="Pfam" id="PF00551"/>
    </source>
</evidence>
<proteinExistence type="inferred from homology"/>
<evidence type="ECO:0000256" key="6">
    <source>
        <dbReference type="ARBA" id="ARBA00038440"/>
    </source>
</evidence>
<dbReference type="InterPro" id="IPR004607">
    <property type="entry name" value="GART"/>
</dbReference>
<dbReference type="OrthoDB" id="5575075at2759"/>
<evidence type="ECO:0000256" key="1">
    <source>
        <dbReference type="ARBA" id="ARBA00005054"/>
    </source>
</evidence>
<sequence length="228" mass="24769">MASTDASEHCRLVVLCSGSGTNLQAVIDAIATGTIPDSKIERVIVNRKTAFAVQRAEKAGIPTKYFNQVSGGFTQKGEKDEAKLKEGRARYDAALAEVVLQDKPDLVVLAGWMAIFTSSFLRPLDHAGVPVINLHPALPGAYDGANAIGRAYDDFKAGKLKNNRTGAMIHYVIEAVDRGEPILVEEVEVREGDSLADLEERMHSVEHQIIVKATAKVVQEILAKKKQH</sequence>
<dbReference type="STRING" id="1173701.A0A066X1I9"/>
<name>A0A066X1I9_COLSU</name>
<comment type="catalytic activity">
    <reaction evidence="9">
        <text>N(1)-(5-phospho-beta-D-ribosyl)glycinamide + (6R)-10-formyltetrahydrofolate = N(2)-formyl-N(1)-(5-phospho-beta-D-ribosyl)glycinamide + (6S)-5,6,7,8-tetrahydrofolate + H(+)</text>
        <dbReference type="Rhea" id="RHEA:15053"/>
        <dbReference type="ChEBI" id="CHEBI:15378"/>
        <dbReference type="ChEBI" id="CHEBI:57453"/>
        <dbReference type="ChEBI" id="CHEBI:143788"/>
        <dbReference type="ChEBI" id="CHEBI:147286"/>
        <dbReference type="ChEBI" id="CHEBI:195366"/>
        <dbReference type="EC" id="2.1.2.2"/>
    </reaction>
</comment>
<dbReference type="HAMAP" id="MF_01930">
    <property type="entry name" value="PurN"/>
    <property type="match status" value="1"/>
</dbReference>
<evidence type="ECO:0000256" key="7">
    <source>
        <dbReference type="ARBA" id="ARBA00041324"/>
    </source>
</evidence>
<dbReference type="PANTHER" id="PTHR43369:SF2">
    <property type="entry name" value="PHOSPHORIBOSYLGLYCINAMIDE FORMYLTRANSFERASE"/>
    <property type="match status" value="1"/>
</dbReference>
<dbReference type="eggNOG" id="KOG3076">
    <property type="taxonomic scope" value="Eukaryota"/>
</dbReference>
<dbReference type="HOGENOM" id="CLU_038395_0_1_1"/>
<evidence type="ECO:0000313" key="12">
    <source>
        <dbReference type="Proteomes" id="UP000027238"/>
    </source>
</evidence>
<evidence type="ECO:0000313" key="11">
    <source>
        <dbReference type="EMBL" id="KDN59870.1"/>
    </source>
</evidence>
<feature type="domain" description="Formyl transferase N-terminal" evidence="10">
    <location>
        <begin position="11"/>
        <end position="214"/>
    </location>
</feature>
<dbReference type="FunFam" id="3.40.50.170:FF:000009">
    <property type="entry name" value="Phosphoribosylglycinamide formyltransferase (Eurofung)"/>
    <property type="match status" value="1"/>
</dbReference>
<dbReference type="PANTHER" id="PTHR43369">
    <property type="entry name" value="PHOSPHORIBOSYLGLYCINAMIDE FORMYLTRANSFERASE"/>
    <property type="match status" value="1"/>
</dbReference>
<comment type="similarity">
    <text evidence="6">Belongs to the GART family.</text>
</comment>
<evidence type="ECO:0000256" key="2">
    <source>
        <dbReference type="ARBA" id="ARBA00012254"/>
    </source>
</evidence>